<keyword evidence="2" id="KW-0472">Membrane</keyword>
<reference evidence="4" key="1">
    <citation type="submission" date="2020-10" db="EMBL/GenBank/DDBJ databases">
        <authorList>
            <person name="Gilroy R."/>
        </authorList>
    </citation>
    <scope>NUCLEOTIDE SEQUENCE</scope>
    <source>
        <strain evidence="4">G3-8215</strain>
    </source>
</reference>
<reference evidence="4" key="2">
    <citation type="journal article" date="2021" name="PeerJ">
        <title>Extensive microbial diversity within the chicken gut microbiome revealed by metagenomics and culture.</title>
        <authorList>
            <person name="Gilroy R."/>
            <person name="Ravi A."/>
            <person name="Getino M."/>
            <person name="Pursley I."/>
            <person name="Horton D.L."/>
            <person name="Alikhan N.F."/>
            <person name="Baker D."/>
            <person name="Gharbi K."/>
            <person name="Hall N."/>
            <person name="Watson M."/>
            <person name="Adriaenssens E.M."/>
            <person name="Foster-Nyarko E."/>
            <person name="Jarju S."/>
            <person name="Secka A."/>
            <person name="Antonio M."/>
            <person name="Oren A."/>
            <person name="Chaudhuri R.R."/>
            <person name="La Ragione R."/>
            <person name="Hildebrand F."/>
            <person name="Pallen M.J."/>
        </authorList>
    </citation>
    <scope>NUCLEOTIDE SEQUENCE</scope>
    <source>
        <strain evidence="4">G3-8215</strain>
    </source>
</reference>
<feature type="transmembrane region" description="Helical" evidence="2">
    <location>
        <begin position="49"/>
        <end position="68"/>
    </location>
</feature>
<keyword evidence="2" id="KW-0812">Transmembrane</keyword>
<evidence type="ECO:0000256" key="1">
    <source>
        <dbReference type="SAM" id="MobiDB-lite"/>
    </source>
</evidence>
<accession>A0A940DXA7</accession>
<feature type="region of interest" description="Disordered" evidence="1">
    <location>
        <begin position="116"/>
        <end position="191"/>
    </location>
</feature>
<feature type="domain" description="Outer membrane protein beta-barrel" evidence="3">
    <location>
        <begin position="238"/>
        <end position="366"/>
    </location>
</feature>
<feature type="compositionally biased region" description="Basic residues" evidence="1">
    <location>
        <begin position="176"/>
        <end position="185"/>
    </location>
</feature>
<feature type="compositionally biased region" description="Basic and acidic residues" evidence="1">
    <location>
        <begin position="1"/>
        <end position="13"/>
    </location>
</feature>
<organism evidence="4 5">
    <name type="scientific">Candidatus Cryptobacteroides avicola</name>
    <dbReference type="NCBI Taxonomy" id="2840757"/>
    <lineage>
        <taxon>Bacteria</taxon>
        <taxon>Pseudomonadati</taxon>
        <taxon>Bacteroidota</taxon>
        <taxon>Bacteroidia</taxon>
        <taxon>Bacteroidales</taxon>
        <taxon>Candidatus Cryptobacteroides</taxon>
    </lineage>
</organism>
<evidence type="ECO:0000313" key="5">
    <source>
        <dbReference type="Proteomes" id="UP000725002"/>
    </source>
</evidence>
<name>A0A940DXA7_9BACT</name>
<dbReference type="Gene3D" id="2.40.160.20">
    <property type="match status" value="1"/>
</dbReference>
<comment type="caution">
    <text evidence="4">The sequence shown here is derived from an EMBL/GenBank/DDBJ whole genome shotgun (WGS) entry which is preliminary data.</text>
</comment>
<dbReference type="EMBL" id="JADILV010000073">
    <property type="protein sequence ID" value="MBO8484416.1"/>
    <property type="molecule type" value="Genomic_DNA"/>
</dbReference>
<dbReference type="Proteomes" id="UP000725002">
    <property type="component" value="Unassembled WGS sequence"/>
</dbReference>
<dbReference type="InterPro" id="IPR025665">
    <property type="entry name" value="Beta-barrel_OMP_2"/>
</dbReference>
<proteinExistence type="predicted"/>
<evidence type="ECO:0000256" key="2">
    <source>
        <dbReference type="SAM" id="Phobius"/>
    </source>
</evidence>
<dbReference type="AlphaFoldDB" id="A0A940DXA7"/>
<feature type="compositionally biased region" description="Polar residues" evidence="1">
    <location>
        <begin position="141"/>
        <end position="155"/>
    </location>
</feature>
<feature type="compositionally biased region" description="Low complexity" evidence="1">
    <location>
        <begin position="129"/>
        <end position="140"/>
    </location>
</feature>
<feature type="region of interest" description="Disordered" evidence="1">
    <location>
        <begin position="1"/>
        <end position="20"/>
    </location>
</feature>
<keyword evidence="2" id="KW-1133">Transmembrane helix</keyword>
<protein>
    <submittedName>
        <fullName evidence="4">PorT family protein</fullName>
    </submittedName>
</protein>
<dbReference type="SUPFAM" id="SSF56925">
    <property type="entry name" value="OMPA-like"/>
    <property type="match status" value="1"/>
</dbReference>
<dbReference type="Pfam" id="PF13568">
    <property type="entry name" value="OMP_b-brl_2"/>
    <property type="match status" value="1"/>
</dbReference>
<feature type="compositionally biased region" description="Basic and acidic residues" evidence="1">
    <location>
        <begin position="116"/>
        <end position="126"/>
    </location>
</feature>
<evidence type="ECO:0000313" key="4">
    <source>
        <dbReference type="EMBL" id="MBO8484416.1"/>
    </source>
</evidence>
<gene>
    <name evidence="4" type="ORF">IAB75_09960</name>
</gene>
<sequence length="413" mass="45949">MDRRWEQQLRDKMSQYSQSEPEGLWEGIMQQMDLISSEKKDKGKKRNNVFIMACATAAAAAIAAFFVLQENHIRSMPPKAGIYALYDNNAENVLHVQDIPSPRRIAMAERTIKQSCDKITEPDKKNISAPTEAPETETATVSPSPATADGNQKNAPSEIEEEYAPYVFPDTDVKREKRSRSRKRFSTSLSVSNLTGDSHSYGGFGTIQPAASSFKGIPGKDVISTIPGNGIMLLSGGNESNTEIRHRQPIRAGVSFKYYLTDRWGAETGIVYSYLSSRMETGNSSMYSSKTDQQLHYIGVPLKISYDIFDMKYLTIYAGAGGMVEKCISGTARNRTGINGTDLKETTDRLTIKPLQWSVSAEAGIQGNITDFLGIYIEPGISWHFDNKSIVSTIYKEKPLNFNIEFGLRFSFD</sequence>
<evidence type="ECO:0000259" key="3">
    <source>
        <dbReference type="Pfam" id="PF13568"/>
    </source>
</evidence>
<dbReference type="InterPro" id="IPR011250">
    <property type="entry name" value="OMP/PagP_B-barrel"/>
</dbReference>